<dbReference type="SMART" id="SM00507">
    <property type="entry name" value="HNHc"/>
    <property type="match status" value="1"/>
</dbReference>
<dbReference type="GO" id="GO:0008270">
    <property type="term" value="F:zinc ion binding"/>
    <property type="evidence" value="ECO:0007669"/>
    <property type="project" value="InterPro"/>
</dbReference>
<evidence type="ECO:0000313" key="3">
    <source>
        <dbReference type="Proteomes" id="UP000036061"/>
    </source>
</evidence>
<sequence>MDLSLKFHKALLDTCQKTRRETTYNPSGLSQRLASENGVVVAKTLLRGKDQSGLARLLLEGRLDLSMEALMLDKEYKDLFTDEERDIARQRLIECKYTFPAEAEMEMEENVAENPIESTPIDVTSIFVPGAEFRRLDLHTLFAGQSYGRISTSSRFPFIMLFTGERGEEYGYKDGWNEEGIFLYTGEGQEGDMQFIKGNKAIIEHVDDGKDVHLFEYIRTGHVRYIGQMICIGYKVRDKDNKGQDRKVIVFELMPIEVVNNSEIVGATELSDLSLEELKNKALVITNHGQGTTLKERIVQYRERSRAVKLYALKRANGVCEACGNEAPFINTKGEPFLEVHHTRRLSDGGPDHPEWVAAICPNCHRRTHYGYDAVSYNDKIIKKIIETELRIGAK</sequence>
<dbReference type="GO" id="GO:0004519">
    <property type="term" value="F:endonuclease activity"/>
    <property type="evidence" value="ECO:0007669"/>
    <property type="project" value="UniProtKB-KW"/>
</dbReference>
<dbReference type="GO" id="GO:0003676">
    <property type="term" value="F:nucleic acid binding"/>
    <property type="evidence" value="ECO:0007669"/>
    <property type="project" value="InterPro"/>
</dbReference>
<feature type="domain" description="HNH nuclease" evidence="1">
    <location>
        <begin position="307"/>
        <end position="366"/>
    </location>
</feature>
<name>A0A2Z4MKE1_BREBE</name>
<dbReference type="EMBL" id="CP030117">
    <property type="protein sequence ID" value="AWX56930.1"/>
    <property type="molecule type" value="Genomic_DNA"/>
</dbReference>
<evidence type="ECO:0000313" key="2">
    <source>
        <dbReference type="EMBL" id="AWX56930.1"/>
    </source>
</evidence>
<reference evidence="2 3" key="1">
    <citation type="journal article" date="2015" name="Genome Announc.">
        <title>Draft Genome Sequence of Brevibacillus brevis DZQ7, a Plant Growth-Promoting Rhizobacterium with Broad-Spectrum Antimicrobial Activity.</title>
        <authorList>
            <person name="Hou Q."/>
            <person name="Wang C."/>
            <person name="Hou X."/>
            <person name="Xia Z."/>
            <person name="Ye J."/>
            <person name="Liu K."/>
            <person name="Liu H."/>
            <person name="Wang J."/>
            <person name="Guo H."/>
            <person name="Yu X."/>
            <person name="Yang Y."/>
            <person name="Du B."/>
            <person name="Ding Y."/>
        </authorList>
    </citation>
    <scope>NUCLEOTIDE SEQUENCE [LARGE SCALE GENOMIC DNA]</scope>
    <source>
        <strain evidence="2 3">DZQ7</strain>
    </source>
</reference>
<dbReference type="InterPro" id="IPR003615">
    <property type="entry name" value="HNH_nuc"/>
</dbReference>
<keyword evidence="2" id="KW-0540">Nuclease</keyword>
<proteinExistence type="predicted"/>
<dbReference type="AlphaFoldDB" id="A0A2Z4MKE1"/>
<dbReference type="InterPro" id="IPR058712">
    <property type="entry name" value="SRA_ScoMcrA"/>
</dbReference>
<evidence type="ECO:0000259" key="1">
    <source>
        <dbReference type="SMART" id="SM00507"/>
    </source>
</evidence>
<keyword evidence="2" id="KW-0378">Hydrolase</keyword>
<dbReference type="RefSeq" id="WP_053079606.1">
    <property type="nucleotide sequence ID" value="NZ_CP030117.1"/>
</dbReference>
<gene>
    <name evidence="2" type="ORF">AB432_018575</name>
</gene>
<dbReference type="Gene3D" id="1.10.30.50">
    <property type="match status" value="1"/>
</dbReference>
<dbReference type="Pfam" id="PF01844">
    <property type="entry name" value="HNH"/>
    <property type="match status" value="1"/>
</dbReference>
<accession>A0A2Z4MKE1</accession>
<protein>
    <submittedName>
        <fullName evidence="2">HNH endonuclease</fullName>
    </submittedName>
</protein>
<dbReference type="InterPro" id="IPR002711">
    <property type="entry name" value="HNH"/>
</dbReference>
<dbReference type="CDD" id="cd00085">
    <property type="entry name" value="HNHc"/>
    <property type="match status" value="1"/>
</dbReference>
<organism evidence="2 3">
    <name type="scientific">Brevibacillus brevis</name>
    <name type="common">Bacillus brevis</name>
    <dbReference type="NCBI Taxonomy" id="1393"/>
    <lineage>
        <taxon>Bacteria</taxon>
        <taxon>Bacillati</taxon>
        <taxon>Bacillota</taxon>
        <taxon>Bacilli</taxon>
        <taxon>Bacillales</taxon>
        <taxon>Paenibacillaceae</taxon>
        <taxon>Brevibacillus</taxon>
    </lineage>
</organism>
<dbReference type="Proteomes" id="UP000036061">
    <property type="component" value="Chromosome"/>
</dbReference>
<dbReference type="Pfam" id="PF26348">
    <property type="entry name" value="SRA_ScoMcrA"/>
    <property type="match status" value="1"/>
</dbReference>
<keyword evidence="2" id="KW-0255">Endonuclease</keyword>